<dbReference type="AlphaFoldDB" id="A0AAU8PXR8"/>
<feature type="compositionally biased region" description="Polar residues" evidence="1">
    <location>
        <begin position="277"/>
        <end position="287"/>
    </location>
</feature>
<dbReference type="RefSeq" id="WP_013823510.1">
    <property type="nucleotide sequence ID" value="NC_015573.1"/>
</dbReference>
<gene>
    <name evidence="2" type="ordered locus">Desku_2469</name>
</gene>
<dbReference type="Proteomes" id="UP000009229">
    <property type="component" value="Chromosome"/>
</dbReference>
<accession>A0AAU8PXR8</accession>
<feature type="compositionally biased region" description="Low complexity" evidence="1">
    <location>
        <begin position="206"/>
        <end position="219"/>
    </location>
</feature>
<evidence type="ECO:0000256" key="1">
    <source>
        <dbReference type="SAM" id="MobiDB-lite"/>
    </source>
</evidence>
<evidence type="ECO:0000313" key="3">
    <source>
        <dbReference type="Proteomes" id="UP000009229"/>
    </source>
</evidence>
<reference evidence="3" key="1">
    <citation type="submission" date="2011-05" db="EMBL/GenBank/DDBJ databases">
        <title>Complete sequence of Desulfotomaculum kuznetsovii DSM 6115.</title>
        <authorList>
            <person name="Lucas S."/>
            <person name="Han J."/>
            <person name="Lapidus A."/>
            <person name="Cheng J.-F."/>
            <person name="Goodwin L."/>
            <person name="Pitluck S."/>
            <person name="Peters L."/>
            <person name="Mikhailova N."/>
            <person name="Lu M."/>
            <person name="Saunders E."/>
            <person name="Han C."/>
            <person name="Tapia R."/>
            <person name="Land M."/>
            <person name="Hauser L."/>
            <person name="Kyrpides N."/>
            <person name="Ivanova N."/>
            <person name="Pagani I."/>
            <person name="Nazina T."/>
            <person name="Ivanova A."/>
            <person name="Parshina S."/>
            <person name="Kuever J."/>
            <person name="Muyzer G."/>
            <person name="Plugge C."/>
            <person name="Stams A."/>
            <person name="Woyke T."/>
        </authorList>
    </citation>
    <scope>NUCLEOTIDE SEQUENCE [LARGE SCALE GENOMIC DNA]</scope>
    <source>
        <strain evidence="3">DSM 6115 / VKM B-1805 / 17</strain>
    </source>
</reference>
<dbReference type="KEGG" id="dku:Desku_2469"/>
<feature type="region of interest" description="Disordered" evidence="1">
    <location>
        <begin position="205"/>
        <end position="343"/>
    </location>
</feature>
<protein>
    <submittedName>
        <fullName evidence="2">Uncharacterized protein</fullName>
    </submittedName>
</protein>
<name>A0AAU8PXR8_DESK7</name>
<keyword evidence="3" id="KW-1185">Reference proteome</keyword>
<organism evidence="2 3">
    <name type="scientific">Desulfofundulus kuznetsovii (strain DSM 6115 / VKM B-1805 / 17)</name>
    <name type="common">Desulfotomaculum kuznetsovii</name>
    <dbReference type="NCBI Taxonomy" id="760568"/>
    <lineage>
        <taxon>Bacteria</taxon>
        <taxon>Bacillati</taxon>
        <taxon>Bacillota</taxon>
        <taxon>Clostridia</taxon>
        <taxon>Eubacteriales</taxon>
        <taxon>Peptococcaceae</taxon>
        <taxon>Desulfofundulus</taxon>
    </lineage>
</organism>
<evidence type="ECO:0000313" key="2">
    <source>
        <dbReference type="EMBL" id="AEG15999.1"/>
    </source>
</evidence>
<dbReference type="EMBL" id="CP002770">
    <property type="protein sequence ID" value="AEG15999.1"/>
    <property type="molecule type" value="Genomic_DNA"/>
</dbReference>
<proteinExistence type="predicted"/>
<sequence length="343" mass="35825">MLGLAMILLAAIFGAAAWYRKHFLNLVLESVQKGATSYGKIDVKKIIAANAALARKLGITDVLTDWWFSRGKGQSTQNYRDNSSTRDFEYVGITRHLLQDRFGPQKSREGHSPNRESPGAAAFGESTRDDPAGAGGGPQDRPYNNPPAGEKKGLNLDTTGAIPRRIAGGKEVTAAGGVATVAATAGKAIGSGVKKFAEGEARVITGASPGSMNSPGNSGEPVPAGGDPATEKVPATTVKATGVGRIQEKEPSRTGVVSPPVPRSGKTPVPPGRVNAGNPQSPNTGRVSVNPVDSRPSPVVTPVDFASVPEPAVNIRETGLREKPPLNPSTPRNEQWVPKQEEP</sequence>
<feature type="region of interest" description="Disordered" evidence="1">
    <location>
        <begin position="101"/>
        <end position="157"/>
    </location>
</feature>